<dbReference type="NCBIfam" id="NF046112">
    <property type="entry name" value="MSMEG_6209_Nter"/>
    <property type="match status" value="1"/>
</dbReference>
<evidence type="ECO:0000313" key="2">
    <source>
        <dbReference type="Proteomes" id="UP000295627"/>
    </source>
</evidence>
<accession>A0A4R5P9K0</accession>
<evidence type="ECO:0000313" key="1">
    <source>
        <dbReference type="EMBL" id="TDH20575.1"/>
    </source>
</evidence>
<dbReference type="EMBL" id="RXLR01000017">
    <property type="protein sequence ID" value="TDH20575.1"/>
    <property type="molecule type" value="Genomic_DNA"/>
</dbReference>
<dbReference type="Proteomes" id="UP000295627">
    <property type="component" value="Unassembled WGS sequence"/>
</dbReference>
<dbReference type="Gene3D" id="1.10.8.1060">
    <property type="entry name" value="Corynebacterium glutamicum thioredoxin-dependent arsenate reductase, N-terminal domain"/>
    <property type="match status" value="1"/>
</dbReference>
<protein>
    <submittedName>
        <fullName evidence="1">Uncharacterized protein</fullName>
    </submittedName>
</protein>
<organism evidence="1 2">
    <name type="scientific">Mycobacteroides franklinii</name>
    <dbReference type="NCBI Taxonomy" id="948102"/>
    <lineage>
        <taxon>Bacteria</taxon>
        <taxon>Bacillati</taxon>
        <taxon>Actinomycetota</taxon>
        <taxon>Actinomycetes</taxon>
        <taxon>Mycobacteriales</taxon>
        <taxon>Mycobacteriaceae</taxon>
        <taxon>Mycobacteroides</taxon>
    </lineage>
</organism>
<dbReference type="RefSeq" id="WP_078335548.1">
    <property type="nucleotide sequence ID" value="NZ_MAFQ01000011.1"/>
</dbReference>
<proteinExistence type="predicted"/>
<gene>
    <name evidence="1" type="ORF">EJ571_17575</name>
</gene>
<reference evidence="1 2" key="1">
    <citation type="journal article" date="2019" name="Sci. Rep.">
        <title>Extended insight into the Mycobacterium chelonae-abscessus complex through whole genome sequencing of Mycobacterium salmoniphilum outbreak and Mycobacterium salmoniphilum-like strains.</title>
        <authorList>
            <person name="Behra P.R.K."/>
            <person name="Das S."/>
            <person name="Pettersson B.M.F."/>
            <person name="Shirreff L."/>
            <person name="DuCote T."/>
            <person name="Jacobsson K.G."/>
            <person name="Ennis D.G."/>
            <person name="Kirsebom L.A."/>
        </authorList>
    </citation>
    <scope>NUCLEOTIDE SEQUENCE [LARGE SCALE GENOMIC DNA]</scope>
    <source>
        <strain evidence="1 2">DSM 45524</strain>
    </source>
</reference>
<dbReference type="AlphaFoldDB" id="A0A4R5P9K0"/>
<comment type="caution">
    <text evidence="1">The sequence shown here is derived from an EMBL/GenBank/DDBJ whole genome shotgun (WGS) entry which is preliminary data.</text>
</comment>
<sequence>MSGISEQTSLAAVQQRLASKYSWLSPEHIASVVQCVYARFAECRVREFVPLLVERRSCAELATVSA</sequence>
<name>A0A4R5P9K0_9MYCO</name>